<dbReference type="GO" id="GO:0005730">
    <property type="term" value="C:nucleolus"/>
    <property type="evidence" value="ECO:0007669"/>
    <property type="project" value="UniProtKB-SubCell"/>
</dbReference>
<dbReference type="PANTHER" id="PTHR46267">
    <property type="entry name" value="SINGLE MYB HISTONE 4"/>
    <property type="match status" value="1"/>
</dbReference>
<feature type="domain" description="HTH myb-type" evidence="12">
    <location>
        <begin position="1"/>
        <end position="62"/>
    </location>
</feature>
<dbReference type="STRING" id="3880.G7IS32"/>
<dbReference type="InterPro" id="IPR044597">
    <property type="entry name" value="SMH1-6"/>
</dbReference>
<evidence type="ECO:0000313" key="15">
    <source>
        <dbReference type="EMBL" id="RHN76243.1"/>
    </source>
</evidence>
<evidence type="ECO:0000256" key="3">
    <source>
        <dbReference type="ARBA" id="ARBA00022454"/>
    </source>
</evidence>
<dbReference type="InterPro" id="IPR036390">
    <property type="entry name" value="WH_DNA-bd_sf"/>
</dbReference>
<evidence type="ECO:0000313" key="16">
    <source>
        <dbReference type="EnsemblPlants" id="AES67812"/>
    </source>
</evidence>
<keyword evidence="4" id="KW-0805">Transcription regulation</keyword>
<accession>G7IS32</accession>
<evidence type="ECO:0000256" key="6">
    <source>
        <dbReference type="ARBA" id="ARBA00023125"/>
    </source>
</evidence>
<feature type="region of interest" description="Disordered" evidence="10">
    <location>
        <begin position="46"/>
        <end position="101"/>
    </location>
</feature>
<reference evidence="16" key="3">
    <citation type="submission" date="2015-04" db="UniProtKB">
        <authorList>
            <consortium name="EnsemblPlants"/>
        </authorList>
    </citation>
    <scope>IDENTIFICATION</scope>
    <source>
        <strain evidence="16">cv. Jemalong A17</strain>
    </source>
</reference>
<dbReference type="Gene3D" id="1.10.10.10">
    <property type="entry name" value="Winged helix-like DNA-binding domain superfamily/Winged helix DNA-binding domain"/>
    <property type="match status" value="1"/>
</dbReference>
<reference evidence="14 17" key="2">
    <citation type="journal article" date="2014" name="BMC Genomics">
        <title>An improved genome release (version Mt4.0) for the model legume Medicago truncatula.</title>
        <authorList>
            <person name="Tang H."/>
            <person name="Krishnakumar V."/>
            <person name="Bidwell S."/>
            <person name="Rosen B."/>
            <person name="Chan A."/>
            <person name="Zhou S."/>
            <person name="Gentzbittel L."/>
            <person name="Childs K.L."/>
            <person name="Yandell M."/>
            <person name="Gundlach H."/>
            <person name="Mayer K.F."/>
            <person name="Schwartz D.C."/>
            <person name="Town C.D."/>
        </authorList>
    </citation>
    <scope>GENOME REANNOTATION</scope>
    <source>
        <strain evidence="16 17">cv. Jemalong A17</strain>
    </source>
</reference>
<keyword evidence="7" id="KW-0804">Transcription</keyword>
<organism evidence="14 17">
    <name type="scientific">Medicago truncatula</name>
    <name type="common">Barrel medic</name>
    <name type="synonym">Medicago tribuloides</name>
    <dbReference type="NCBI Taxonomy" id="3880"/>
    <lineage>
        <taxon>Eukaryota</taxon>
        <taxon>Viridiplantae</taxon>
        <taxon>Streptophyta</taxon>
        <taxon>Embryophyta</taxon>
        <taxon>Tracheophyta</taxon>
        <taxon>Spermatophyta</taxon>
        <taxon>Magnoliopsida</taxon>
        <taxon>eudicotyledons</taxon>
        <taxon>Gunneridae</taxon>
        <taxon>Pentapetalae</taxon>
        <taxon>rosids</taxon>
        <taxon>fabids</taxon>
        <taxon>Fabales</taxon>
        <taxon>Fabaceae</taxon>
        <taxon>Papilionoideae</taxon>
        <taxon>50 kb inversion clade</taxon>
        <taxon>NPAAA clade</taxon>
        <taxon>Hologalegina</taxon>
        <taxon>IRL clade</taxon>
        <taxon>Trifolieae</taxon>
        <taxon>Medicago</taxon>
    </lineage>
</organism>
<feature type="domain" description="H15" evidence="13">
    <location>
        <begin position="138"/>
        <end position="208"/>
    </location>
</feature>
<dbReference type="InterPro" id="IPR005818">
    <property type="entry name" value="Histone_H1/H5_H15"/>
</dbReference>
<dbReference type="Gene3D" id="1.10.10.60">
    <property type="entry name" value="Homeodomain-like"/>
    <property type="match status" value="1"/>
</dbReference>
<evidence type="ECO:0000256" key="8">
    <source>
        <dbReference type="ARBA" id="ARBA00023242"/>
    </source>
</evidence>
<feature type="domain" description="Myb-like" evidence="11">
    <location>
        <begin position="1"/>
        <end position="57"/>
    </location>
</feature>
<keyword evidence="6" id="KW-0238">DNA-binding</keyword>
<dbReference type="HOGENOM" id="CLU_047477_1_0_1"/>
<comment type="subcellular location">
    <subcellularLocation>
        <location evidence="1">Chromosome</location>
    </subcellularLocation>
    <subcellularLocation>
        <location evidence="2">Nucleus</location>
        <location evidence="2">Nucleolus</location>
    </subcellularLocation>
</comment>
<dbReference type="PROSITE" id="PS51294">
    <property type="entry name" value="HTH_MYB"/>
    <property type="match status" value="1"/>
</dbReference>
<dbReference type="Proteomes" id="UP000265566">
    <property type="component" value="Chromosome 2"/>
</dbReference>
<dbReference type="Proteomes" id="UP000002051">
    <property type="component" value="Chromosome 2"/>
</dbReference>
<evidence type="ECO:0000256" key="2">
    <source>
        <dbReference type="ARBA" id="ARBA00004604"/>
    </source>
</evidence>
<evidence type="ECO:0000313" key="17">
    <source>
        <dbReference type="Proteomes" id="UP000002051"/>
    </source>
</evidence>
<reference evidence="18" key="4">
    <citation type="journal article" date="2018" name="Nat. Plants">
        <title>Whole-genome landscape of Medicago truncatula symbiotic genes.</title>
        <authorList>
            <person name="Pecrix Y."/>
            <person name="Staton S.E."/>
            <person name="Sallet E."/>
            <person name="Lelandais-Briere C."/>
            <person name="Moreau S."/>
            <person name="Carrere S."/>
            <person name="Blein T."/>
            <person name="Jardinaud M.F."/>
            <person name="Latrasse D."/>
            <person name="Zouine M."/>
            <person name="Zahm M."/>
            <person name="Kreplak J."/>
            <person name="Mayjonade B."/>
            <person name="Satge C."/>
            <person name="Perez M."/>
            <person name="Cauet S."/>
            <person name="Marande W."/>
            <person name="Chantry-Darmon C."/>
            <person name="Lopez-Roques C."/>
            <person name="Bouchez O."/>
            <person name="Berard A."/>
            <person name="Debelle F."/>
            <person name="Munos S."/>
            <person name="Bendahmane A."/>
            <person name="Berges H."/>
            <person name="Niebel A."/>
            <person name="Buitink J."/>
            <person name="Frugier F."/>
            <person name="Benhamed M."/>
            <person name="Crespi M."/>
            <person name="Gouzy J."/>
            <person name="Gamas P."/>
        </authorList>
    </citation>
    <scope>NUCLEOTIDE SEQUENCE [LARGE SCALE GENOMIC DNA]</scope>
    <source>
        <strain evidence="18">cv. Jemalong A17</strain>
    </source>
</reference>
<evidence type="ECO:0000256" key="1">
    <source>
        <dbReference type="ARBA" id="ARBA00004286"/>
    </source>
</evidence>
<sequence length="303" mass="32658">MGNQKQKWTAEEEEALHQGVQKYGAGKWKHILKDPQFSQKLASRSNIDLKDKWRNLNVFPGQNPKTPKGKPSGSSPAPSNATPSPSPAPGTPAASAGTPAAAAAAAAPVNVAATPQAQTTIRTPTSQPSQNDDNAAKIYPQYNSLIFEALSTIKDPNGSDLNAIISFIEQKHSLPQSQNFRRTLGAKLRRLVGQGKLEKVQNGYKIKDTSVGVKSADDSKPPAPIEMDLPGSSNNFAYDDAIKEASETLACRLADAENKSFLATAAVRETERYSKFGEENDAMLKIAEEIYAKCMLGETVRFT</sequence>
<evidence type="ECO:0000313" key="14">
    <source>
        <dbReference type="EMBL" id="AES67812.2"/>
    </source>
</evidence>
<evidence type="ECO:0000313" key="18">
    <source>
        <dbReference type="Proteomes" id="UP000265566"/>
    </source>
</evidence>
<gene>
    <name evidence="16" type="primary">11436338</name>
    <name evidence="14" type="ordered locus">MTR_2g099610</name>
    <name evidence="15" type="ORF">MtrunA17_Chr2g0329921</name>
</gene>
<evidence type="ECO:0000256" key="9">
    <source>
        <dbReference type="ARBA" id="ARBA00032813"/>
    </source>
</evidence>
<dbReference type="eggNOG" id="ENOG502QTN3">
    <property type="taxonomic scope" value="Eukaryota"/>
</dbReference>
<reference evidence="15" key="5">
    <citation type="journal article" date="2018" name="Nat. Plants">
        <title>Whole-genome landscape of Medicago truncatula symbiotic genes.</title>
        <authorList>
            <person name="Pecrix Y."/>
            <person name="Gamas P."/>
            <person name="Carrere S."/>
        </authorList>
    </citation>
    <scope>NUCLEOTIDE SEQUENCE</scope>
    <source>
        <tissue evidence="15">Leaves</tissue>
    </source>
</reference>
<dbReference type="SMART" id="SM00526">
    <property type="entry name" value="H15"/>
    <property type="match status" value="1"/>
</dbReference>
<evidence type="ECO:0000256" key="7">
    <source>
        <dbReference type="ARBA" id="ARBA00023163"/>
    </source>
</evidence>
<dbReference type="SMART" id="SM00717">
    <property type="entry name" value="SANT"/>
    <property type="match status" value="1"/>
</dbReference>
<dbReference type="SUPFAM" id="SSF46785">
    <property type="entry name" value="Winged helix' DNA-binding domain"/>
    <property type="match status" value="1"/>
</dbReference>
<feature type="compositionally biased region" description="Polar residues" evidence="10">
    <location>
        <begin position="116"/>
        <end position="133"/>
    </location>
</feature>
<reference evidence="14 17" key="1">
    <citation type="journal article" date="2011" name="Nature">
        <title>The Medicago genome provides insight into the evolution of rhizobial symbioses.</title>
        <authorList>
            <person name="Young N.D."/>
            <person name="Debelle F."/>
            <person name="Oldroyd G.E."/>
            <person name="Geurts R."/>
            <person name="Cannon S.B."/>
            <person name="Udvardi M.K."/>
            <person name="Benedito V.A."/>
            <person name="Mayer K.F."/>
            <person name="Gouzy J."/>
            <person name="Schoof H."/>
            <person name="Van de Peer Y."/>
            <person name="Proost S."/>
            <person name="Cook D.R."/>
            <person name="Meyers B.C."/>
            <person name="Spannagl M."/>
            <person name="Cheung F."/>
            <person name="De Mita S."/>
            <person name="Krishnakumar V."/>
            <person name="Gundlach H."/>
            <person name="Zhou S."/>
            <person name="Mudge J."/>
            <person name="Bharti A.K."/>
            <person name="Murray J.D."/>
            <person name="Naoumkina M.A."/>
            <person name="Rosen B."/>
            <person name="Silverstein K.A."/>
            <person name="Tang H."/>
            <person name="Rombauts S."/>
            <person name="Zhao P.X."/>
            <person name="Zhou P."/>
            <person name="Barbe V."/>
            <person name="Bardou P."/>
            <person name="Bechner M."/>
            <person name="Bellec A."/>
            <person name="Berger A."/>
            <person name="Berges H."/>
            <person name="Bidwell S."/>
            <person name="Bisseling T."/>
            <person name="Choisne N."/>
            <person name="Couloux A."/>
            <person name="Denny R."/>
            <person name="Deshpande S."/>
            <person name="Dai X."/>
            <person name="Doyle J.J."/>
            <person name="Dudez A.M."/>
            <person name="Farmer A.D."/>
            <person name="Fouteau S."/>
            <person name="Franken C."/>
            <person name="Gibelin C."/>
            <person name="Gish J."/>
            <person name="Goldstein S."/>
            <person name="Gonzalez A.J."/>
            <person name="Green P.J."/>
            <person name="Hallab A."/>
            <person name="Hartog M."/>
            <person name="Hua A."/>
            <person name="Humphray S.J."/>
            <person name="Jeong D.H."/>
            <person name="Jing Y."/>
            <person name="Jocker A."/>
            <person name="Kenton S.M."/>
            <person name="Kim D.J."/>
            <person name="Klee K."/>
            <person name="Lai H."/>
            <person name="Lang C."/>
            <person name="Lin S."/>
            <person name="Macmil S.L."/>
            <person name="Magdelenat G."/>
            <person name="Matthews L."/>
            <person name="McCorrison J."/>
            <person name="Monaghan E.L."/>
            <person name="Mun J.H."/>
            <person name="Najar F.Z."/>
            <person name="Nicholson C."/>
            <person name="Noirot C."/>
            <person name="O'Bleness M."/>
            <person name="Paule C.R."/>
            <person name="Poulain J."/>
            <person name="Prion F."/>
            <person name="Qin B."/>
            <person name="Qu C."/>
            <person name="Retzel E.F."/>
            <person name="Riddle C."/>
            <person name="Sallet E."/>
            <person name="Samain S."/>
            <person name="Samson N."/>
            <person name="Sanders I."/>
            <person name="Saurat O."/>
            <person name="Scarpelli C."/>
            <person name="Schiex T."/>
            <person name="Segurens B."/>
            <person name="Severin A.J."/>
            <person name="Sherrier D.J."/>
            <person name="Shi R."/>
            <person name="Sims S."/>
            <person name="Singer S.R."/>
            <person name="Sinharoy S."/>
            <person name="Sterck L."/>
            <person name="Viollet A."/>
            <person name="Wang B.B."/>
            <person name="Wang K."/>
            <person name="Wang M."/>
            <person name="Wang X."/>
            <person name="Warfsmann J."/>
            <person name="Weissenbach J."/>
            <person name="White D.D."/>
            <person name="White J.D."/>
            <person name="Wiley G.B."/>
            <person name="Wincker P."/>
            <person name="Xing Y."/>
            <person name="Yang L."/>
            <person name="Yao Z."/>
            <person name="Ying F."/>
            <person name="Zhai J."/>
            <person name="Zhou L."/>
            <person name="Zuber A."/>
            <person name="Denarie J."/>
            <person name="Dixon R.A."/>
            <person name="May G.D."/>
            <person name="Schwartz D.C."/>
            <person name="Rogers J."/>
            <person name="Quetier F."/>
            <person name="Town C.D."/>
            <person name="Roe B.A."/>
        </authorList>
    </citation>
    <scope>NUCLEOTIDE SEQUENCE [LARGE SCALE GENOMIC DNA]</scope>
    <source>
        <strain evidence="14">A17</strain>
        <strain evidence="16 17">cv. Jemalong A17</strain>
    </source>
</reference>
<feature type="region of interest" description="Disordered" evidence="10">
    <location>
        <begin position="115"/>
        <end position="135"/>
    </location>
</feature>
<dbReference type="Pfam" id="PF00249">
    <property type="entry name" value="Myb_DNA-binding"/>
    <property type="match status" value="1"/>
</dbReference>
<dbReference type="OrthoDB" id="608866at2759"/>
<dbReference type="InterPro" id="IPR009057">
    <property type="entry name" value="Homeodomain-like_sf"/>
</dbReference>
<keyword evidence="8" id="KW-0539">Nucleus</keyword>
<dbReference type="EnsemblPlants" id="AES67812">
    <property type="protein sequence ID" value="AES67812"/>
    <property type="gene ID" value="MTR_2g099610"/>
</dbReference>
<dbReference type="KEGG" id="mtr:11436338"/>
<evidence type="ECO:0000256" key="4">
    <source>
        <dbReference type="ARBA" id="ARBA00023015"/>
    </source>
</evidence>
<dbReference type="CDD" id="cd11660">
    <property type="entry name" value="SANT_TRF"/>
    <property type="match status" value="1"/>
</dbReference>
<dbReference type="Pfam" id="PF00538">
    <property type="entry name" value="Linker_histone"/>
    <property type="match status" value="1"/>
</dbReference>
<keyword evidence="3" id="KW-0158">Chromosome</keyword>
<evidence type="ECO:0000259" key="11">
    <source>
        <dbReference type="PROSITE" id="PS50090"/>
    </source>
</evidence>
<dbReference type="PROSITE" id="PS50090">
    <property type="entry name" value="MYB_LIKE"/>
    <property type="match status" value="1"/>
</dbReference>
<dbReference type="FunFam" id="1.10.10.60:FF:000168">
    <property type="entry name" value="Telomere repeat-binding factor 1"/>
    <property type="match status" value="1"/>
</dbReference>
<dbReference type="InterPro" id="IPR036388">
    <property type="entry name" value="WH-like_DNA-bd_sf"/>
</dbReference>
<dbReference type="PaxDb" id="3880-AES67812"/>
<dbReference type="PANTHER" id="PTHR46267:SF15">
    <property type="entry name" value="WINGED HELIX-TURN-HELIX TRANSCRIPTION REPRESSOR DNA-BINDING PROTEIN-RELATED"/>
    <property type="match status" value="1"/>
</dbReference>
<proteinExistence type="predicted"/>
<protein>
    <recommendedName>
        <fullName evidence="9">MYB transcription factor</fullName>
    </recommendedName>
</protein>
<accession>A0A0C3V8W9</accession>
<evidence type="ECO:0000256" key="5">
    <source>
        <dbReference type="ARBA" id="ARBA00023054"/>
    </source>
</evidence>
<keyword evidence="17" id="KW-1185">Reference proteome</keyword>
<dbReference type="GO" id="GO:0000786">
    <property type="term" value="C:nucleosome"/>
    <property type="evidence" value="ECO:0007669"/>
    <property type="project" value="InterPro"/>
</dbReference>
<dbReference type="InterPro" id="IPR017930">
    <property type="entry name" value="Myb_dom"/>
</dbReference>
<name>G7IS32_MEDTR</name>
<dbReference type="EMBL" id="CM001218">
    <property type="protein sequence ID" value="AES67812.2"/>
    <property type="molecule type" value="Genomic_DNA"/>
</dbReference>
<feature type="compositionally biased region" description="Low complexity" evidence="10">
    <location>
        <begin position="63"/>
        <end position="83"/>
    </location>
</feature>
<evidence type="ECO:0000259" key="13">
    <source>
        <dbReference type="PROSITE" id="PS51504"/>
    </source>
</evidence>
<dbReference type="InterPro" id="IPR001005">
    <property type="entry name" value="SANT/Myb"/>
</dbReference>
<evidence type="ECO:0000259" key="12">
    <source>
        <dbReference type="PROSITE" id="PS51294"/>
    </source>
</evidence>
<dbReference type="SUPFAM" id="SSF46689">
    <property type="entry name" value="Homeodomain-like"/>
    <property type="match status" value="1"/>
</dbReference>
<dbReference type="GO" id="GO:0003691">
    <property type="term" value="F:double-stranded telomeric DNA binding"/>
    <property type="evidence" value="ECO:0007669"/>
    <property type="project" value="InterPro"/>
</dbReference>
<evidence type="ECO:0000256" key="10">
    <source>
        <dbReference type="SAM" id="MobiDB-lite"/>
    </source>
</evidence>
<dbReference type="PROSITE" id="PS51504">
    <property type="entry name" value="H15"/>
    <property type="match status" value="1"/>
</dbReference>
<feature type="compositionally biased region" description="Low complexity" evidence="10">
    <location>
        <begin position="91"/>
        <end position="101"/>
    </location>
</feature>
<dbReference type="AlphaFoldDB" id="G7IS32"/>
<dbReference type="GO" id="GO:0006334">
    <property type="term" value="P:nucleosome assembly"/>
    <property type="evidence" value="ECO:0007669"/>
    <property type="project" value="InterPro"/>
</dbReference>
<keyword evidence="5" id="KW-0175">Coiled coil</keyword>
<dbReference type="Gramene" id="rna12536">
    <property type="protein sequence ID" value="RHN76243.1"/>
    <property type="gene ID" value="gene12536"/>
</dbReference>
<dbReference type="EMBL" id="PSQE01000002">
    <property type="protein sequence ID" value="RHN76243.1"/>
    <property type="molecule type" value="Genomic_DNA"/>
</dbReference>